<dbReference type="Proteomes" id="UP000645555">
    <property type="component" value="Unassembled WGS sequence"/>
</dbReference>
<dbReference type="GO" id="GO:0006592">
    <property type="term" value="P:ornithine biosynthetic process"/>
    <property type="evidence" value="ECO:0007669"/>
    <property type="project" value="TreeGrafter"/>
</dbReference>
<dbReference type="FunFam" id="3.10.20.340:FF:000003">
    <property type="entry name" value="Arginine biosynthesis bifunctional protein ArgJ"/>
    <property type="match status" value="1"/>
</dbReference>
<keyword evidence="6 8" id="KW-0068">Autocatalytic cleavage</keyword>
<dbReference type="EC" id="2.3.1.35" evidence="8"/>
<feature type="site" description="Involved in the stabilization of negative charge on the oxyanion by the formation of the oxyanion hole" evidence="8">
    <location>
        <position position="110"/>
    </location>
</feature>
<dbReference type="Gene3D" id="3.60.70.12">
    <property type="entry name" value="L-amino peptidase D-ALA esterase/amidase"/>
    <property type="match status" value="1"/>
</dbReference>
<feature type="active site" description="Nucleophile" evidence="8">
    <location>
        <position position="179"/>
    </location>
</feature>
<comment type="catalytic activity">
    <reaction evidence="8">
        <text>N(2)-acetyl-L-ornithine + L-glutamate = N-acetyl-L-glutamate + L-ornithine</text>
        <dbReference type="Rhea" id="RHEA:15349"/>
        <dbReference type="ChEBI" id="CHEBI:29985"/>
        <dbReference type="ChEBI" id="CHEBI:44337"/>
        <dbReference type="ChEBI" id="CHEBI:46911"/>
        <dbReference type="ChEBI" id="CHEBI:57805"/>
        <dbReference type="EC" id="2.3.1.35"/>
    </reaction>
</comment>
<comment type="subunit">
    <text evidence="3 8">Heterotetramer of two alpha and two beta chains.</text>
</comment>
<feature type="binding site" evidence="8">
    <location>
        <position position="179"/>
    </location>
    <ligand>
        <name>substrate</name>
    </ligand>
</feature>
<dbReference type="Gene3D" id="3.10.20.340">
    <property type="entry name" value="ArgJ beta chain, C-terminal domain"/>
    <property type="match status" value="1"/>
</dbReference>
<dbReference type="RefSeq" id="WP_190034561.1">
    <property type="nucleotide sequence ID" value="NZ_BMWD01000004.1"/>
</dbReference>
<dbReference type="GO" id="GO:0005737">
    <property type="term" value="C:cytoplasm"/>
    <property type="evidence" value="ECO:0007669"/>
    <property type="project" value="UniProtKB-SubCell"/>
</dbReference>
<dbReference type="Pfam" id="PF01960">
    <property type="entry name" value="ArgJ"/>
    <property type="match status" value="1"/>
</dbReference>
<keyword evidence="7 8" id="KW-0012">Acyltransferase</keyword>
<dbReference type="SUPFAM" id="SSF56266">
    <property type="entry name" value="DmpA/ArgJ-like"/>
    <property type="match status" value="1"/>
</dbReference>
<feature type="binding site" evidence="8">
    <location>
        <position position="259"/>
    </location>
    <ligand>
        <name>substrate</name>
    </ligand>
</feature>
<organism evidence="9 10">
    <name type="scientific">Streptomyces fructofermentans</name>
    <dbReference type="NCBI Taxonomy" id="152141"/>
    <lineage>
        <taxon>Bacteria</taxon>
        <taxon>Bacillati</taxon>
        <taxon>Actinomycetota</taxon>
        <taxon>Actinomycetes</taxon>
        <taxon>Kitasatosporales</taxon>
        <taxon>Streptomycetaceae</taxon>
        <taxon>Streptomyces</taxon>
    </lineage>
</organism>
<evidence type="ECO:0000256" key="6">
    <source>
        <dbReference type="ARBA" id="ARBA00022813"/>
    </source>
</evidence>
<dbReference type="InterPro" id="IPR042195">
    <property type="entry name" value="ArgJ_beta_C"/>
</dbReference>
<dbReference type="HAMAP" id="MF_01106">
    <property type="entry name" value="ArgJ"/>
    <property type="match status" value="1"/>
</dbReference>
<evidence type="ECO:0000313" key="9">
    <source>
        <dbReference type="EMBL" id="GGX48960.1"/>
    </source>
</evidence>
<accession>A0A918N8N1</accession>
<comment type="subcellular location">
    <subcellularLocation>
        <location evidence="1 8">Cytoplasm</location>
    </subcellularLocation>
</comment>
<feature type="chain" id="PRO_5038188855" description="Arginine biosynthesis bifunctional protein ArgJ alpha chain" evidence="8">
    <location>
        <begin position="1"/>
        <end position="178"/>
    </location>
</feature>
<feature type="binding site" evidence="8">
    <location>
        <position position="383"/>
    </location>
    <ligand>
        <name>substrate</name>
    </ligand>
</feature>
<evidence type="ECO:0000256" key="8">
    <source>
        <dbReference type="HAMAP-Rule" id="MF_01106"/>
    </source>
</evidence>
<dbReference type="GO" id="GO:0004042">
    <property type="term" value="F:L-glutamate N-acetyltransferase activity"/>
    <property type="evidence" value="ECO:0007669"/>
    <property type="project" value="UniProtKB-UniRule"/>
</dbReference>
<comment type="caution">
    <text evidence="9">The sequence shown here is derived from an EMBL/GenBank/DDBJ whole genome shotgun (WGS) entry which is preliminary data.</text>
</comment>
<keyword evidence="4 8" id="KW-0963">Cytoplasm</keyword>
<comment type="similarity">
    <text evidence="2 8">Belongs to the ArgJ family.</text>
</comment>
<feature type="binding site" evidence="8">
    <location>
        <position position="168"/>
    </location>
    <ligand>
        <name>substrate</name>
    </ligand>
</feature>
<evidence type="ECO:0000256" key="4">
    <source>
        <dbReference type="ARBA" id="ARBA00022490"/>
    </source>
</evidence>
<evidence type="ECO:0000256" key="7">
    <source>
        <dbReference type="ARBA" id="ARBA00023315"/>
    </source>
</evidence>
<evidence type="ECO:0000256" key="3">
    <source>
        <dbReference type="ARBA" id="ARBA00011475"/>
    </source>
</evidence>
<dbReference type="AlphaFoldDB" id="A0A918N8N1"/>
<feature type="site" description="Involved in the stabilization of negative charge on the oxyanion by the formation of the oxyanion hole" evidence="8">
    <location>
        <position position="109"/>
    </location>
</feature>
<dbReference type="EC" id="2.3.1.1" evidence="8"/>
<name>A0A918N8N1_9ACTN</name>
<dbReference type="GO" id="GO:0006526">
    <property type="term" value="P:L-arginine biosynthetic process"/>
    <property type="evidence" value="ECO:0007669"/>
    <property type="project" value="UniProtKB-UniRule"/>
</dbReference>
<comment type="pathway">
    <text evidence="8">Amino-acid biosynthesis; L-arginine biosynthesis; N(2)-acetyl-L-ornithine from L-glutamate: step 1/4.</text>
</comment>
<keyword evidence="5 8" id="KW-0808">Transferase</keyword>
<reference evidence="9" key="2">
    <citation type="submission" date="2020-09" db="EMBL/GenBank/DDBJ databases">
        <authorList>
            <person name="Sun Q."/>
            <person name="Ohkuma M."/>
        </authorList>
    </citation>
    <scope>NUCLEOTIDE SEQUENCE</scope>
    <source>
        <strain evidence="9">JCM 4956</strain>
    </source>
</reference>
<keyword evidence="8" id="KW-0055">Arginine biosynthesis</keyword>
<feature type="site" description="Cleavage; by autolysis" evidence="8">
    <location>
        <begin position="178"/>
        <end position="179"/>
    </location>
</feature>
<reference evidence="9" key="1">
    <citation type="journal article" date="2014" name="Int. J. Syst. Evol. Microbiol.">
        <title>Complete genome sequence of Corynebacterium casei LMG S-19264T (=DSM 44701T), isolated from a smear-ripened cheese.</title>
        <authorList>
            <consortium name="US DOE Joint Genome Institute (JGI-PGF)"/>
            <person name="Walter F."/>
            <person name="Albersmeier A."/>
            <person name="Kalinowski J."/>
            <person name="Ruckert C."/>
        </authorList>
    </citation>
    <scope>NUCLEOTIDE SEQUENCE</scope>
    <source>
        <strain evidence="9">JCM 4956</strain>
    </source>
</reference>
<evidence type="ECO:0000256" key="2">
    <source>
        <dbReference type="ARBA" id="ARBA00006774"/>
    </source>
</evidence>
<comment type="function">
    <text evidence="8">Catalyzes two activities which are involved in the cyclic version of arginine biosynthesis: the synthesis of N-acetylglutamate from glutamate and acetyl-CoA as the acetyl donor, and of ornithine by transacetylation between N(2)-acetylornithine and glutamate.</text>
</comment>
<comment type="pathway">
    <text evidence="8">Amino-acid biosynthesis; L-arginine biosynthesis; L-ornithine and N-acetyl-L-glutamate from L-glutamate and N(2)-acetyl-L-ornithine (cyclic): step 1/1.</text>
</comment>
<gene>
    <name evidence="8 9" type="primary">argJ</name>
    <name evidence="9" type="ORF">GCM10010515_15050</name>
</gene>
<keyword evidence="10" id="KW-1185">Reference proteome</keyword>
<keyword evidence="8" id="KW-0028">Amino-acid biosynthesis</keyword>
<dbReference type="EMBL" id="BMWD01000004">
    <property type="protein sequence ID" value="GGX48960.1"/>
    <property type="molecule type" value="Genomic_DNA"/>
</dbReference>
<comment type="catalytic activity">
    <reaction evidence="8">
        <text>L-glutamate + acetyl-CoA = N-acetyl-L-glutamate + CoA + H(+)</text>
        <dbReference type="Rhea" id="RHEA:24292"/>
        <dbReference type="ChEBI" id="CHEBI:15378"/>
        <dbReference type="ChEBI" id="CHEBI:29985"/>
        <dbReference type="ChEBI" id="CHEBI:44337"/>
        <dbReference type="ChEBI" id="CHEBI:57287"/>
        <dbReference type="ChEBI" id="CHEBI:57288"/>
        <dbReference type="EC" id="2.3.1.1"/>
    </reaction>
</comment>
<keyword evidence="8" id="KW-0511">Multifunctional enzyme</keyword>
<protein>
    <recommendedName>
        <fullName evidence="8">Arginine biosynthesis bifunctional protein ArgJ</fullName>
    </recommendedName>
    <domain>
        <recommendedName>
            <fullName evidence="8">Glutamate N-acetyltransferase</fullName>
            <ecNumber evidence="8">2.3.1.35</ecNumber>
        </recommendedName>
        <alternativeName>
            <fullName evidence="8">Ornithine acetyltransferase</fullName>
            <shortName evidence="8">OATase</shortName>
        </alternativeName>
        <alternativeName>
            <fullName evidence="8">Ornithine transacetylase</fullName>
        </alternativeName>
    </domain>
    <domain>
        <recommendedName>
            <fullName evidence="8">Amino-acid acetyltransferase</fullName>
            <ecNumber evidence="8">2.3.1.1</ecNumber>
        </recommendedName>
        <alternativeName>
            <fullName evidence="8">N-acetylglutamate synthase</fullName>
            <shortName evidence="8">AGSase</shortName>
        </alternativeName>
    </domain>
    <component>
        <recommendedName>
            <fullName evidence="8">Arginine biosynthesis bifunctional protein ArgJ alpha chain</fullName>
        </recommendedName>
    </component>
    <component>
        <recommendedName>
            <fullName evidence="8">Arginine biosynthesis bifunctional protein ArgJ beta chain</fullName>
        </recommendedName>
    </component>
</protein>
<dbReference type="InterPro" id="IPR002813">
    <property type="entry name" value="Arg_biosynth_ArgJ"/>
</dbReference>
<proteinExistence type="inferred from homology"/>
<dbReference type="GO" id="GO:0004358">
    <property type="term" value="F:L-glutamate N-acetyltransferase activity, acting on acetyl-L-ornithine as donor"/>
    <property type="evidence" value="ECO:0007669"/>
    <property type="project" value="UniProtKB-UniRule"/>
</dbReference>
<dbReference type="PANTHER" id="PTHR23100:SF0">
    <property type="entry name" value="ARGININE BIOSYNTHESIS BIFUNCTIONAL PROTEIN ARGJ, MITOCHONDRIAL"/>
    <property type="match status" value="1"/>
</dbReference>
<dbReference type="InterPro" id="IPR016117">
    <property type="entry name" value="ArgJ-like_dom_sf"/>
</dbReference>
<evidence type="ECO:0000256" key="5">
    <source>
        <dbReference type="ARBA" id="ARBA00022679"/>
    </source>
</evidence>
<dbReference type="NCBIfam" id="TIGR00120">
    <property type="entry name" value="ArgJ"/>
    <property type="match status" value="1"/>
</dbReference>
<evidence type="ECO:0000313" key="10">
    <source>
        <dbReference type="Proteomes" id="UP000645555"/>
    </source>
</evidence>
<dbReference type="PANTHER" id="PTHR23100">
    <property type="entry name" value="ARGININE BIOSYNTHESIS BIFUNCTIONAL PROTEIN ARGJ"/>
    <property type="match status" value="1"/>
</dbReference>
<feature type="chain" id="PRO_5038188856" description="Arginine biosynthesis bifunctional protein ArgJ beta chain" evidence="8">
    <location>
        <begin position="179"/>
        <end position="383"/>
    </location>
</feature>
<sequence length="383" mass="39230">MSVTAAKGFTAAGIAAGIKENGNPDLALVVNHGPALAAAGVFTSNRVKAAPVLWSEQVLKGGLVSAVVLNSGGANACTGPKGFQDTHATAERAAEVLDLNAGEIAVASTGLIGLLLPMDKVLKGIGTAAGALSEHGGEKAAIAIKTTDSVHKTAVVAKDGWTVGGMAKGAGMLAPGLATMLVVLTTDADVDGDALDRALRAATRTTFDRVDSDGCMSTNDTVLLLASGAAGVTPQYAEFAEAVRAVCDDLGQQLIRDAEGASKDIRVEVLNAASEDDAVEVGRSIARNNLLKCAIHGEDPNWGRVLSAIGTTGAAFEPDRLNVAINGVWVCRNGGVGEDRDQVDMRYREVHIVADLAAGSETATIWTNDLTADYVHENSAYSS</sequence>
<feature type="binding site" evidence="8">
    <location>
        <position position="146"/>
    </location>
    <ligand>
        <name>substrate</name>
    </ligand>
</feature>
<evidence type="ECO:0000256" key="1">
    <source>
        <dbReference type="ARBA" id="ARBA00004496"/>
    </source>
</evidence>
<dbReference type="CDD" id="cd02152">
    <property type="entry name" value="OAT"/>
    <property type="match status" value="1"/>
</dbReference>
<feature type="binding site" evidence="8">
    <location>
        <position position="378"/>
    </location>
    <ligand>
        <name>substrate</name>
    </ligand>
</feature>
<dbReference type="NCBIfam" id="NF003802">
    <property type="entry name" value="PRK05388.1"/>
    <property type="match status" value="1"/>
</dbReference>